<protein>
    <submittedName>
        <fullName evidence="1">Uncharacterized protein</fullName>
    </submittedName>
</protein>
<keyword evidence="2" id="KW-1185">Reference proteome</keyword>
<organism evidence="1 2">
    <name type="scientific">Xylanimonas allomyrinae</name>
    <dbReference type="NCBI Taxonomy" id="2509459"/>
    <lineage>
        <taxon>Bacteria</taxon>
        <taxon>Bacillati</taxon>
        <taxon>Actinomycetota</taxon>
        <taxon>Actinomycetes</taxon>
        <taxon>Micrococcales</taxon>
        <taxon>Promicromonosporaceae</taxon>
        <taxon>Xylanimonas</taxon>
    </lineage>
</organism>
<dbReference type="OrthoDB" id="9805629at2"/>
<gene>
    <name evidence="1" type="ORF">ET495_15060</name>
</gene>
<dbReference type="InterPro" id="IPR029063">
    <property type="entry name" value="SAM-dependent_MTases_sf"/>
</dbReference>
<dbReference type="AlphaFoldDB" id="A0A4P6EPE3"/>
<name>A0A4P6EPE3_9MICO</name>
<evidence type="ECO:0000313" key="2">
    <source>
        <dbReference type="Proteomes" id="UP000291758"/>
    </source>
</evidence>
<dbReference type="Proteomes" id="UP000291758">
    <property type="component" value="Chromosome"/>
</dbReference>
<reference evidence="1 2" key="1">
    <citation type="submission" date="2019-01" db="EMBL/GenBank/DDBJ databases">
        <title>Genome sequencing of strain 2JSPR-7.</title>
        <authorList>
            <person name="Heo J."/>
            <person name="Kim S.-J."/>
            <person name="Kim J.-S."/>
            <person name="Hong S.-B."/>
            <person name="Kwon S.-W."/>
        </authorList>
    </citation>
    <scope>NUCLEOTIDE SEQUENCE [LARGE SCALE GENOMIC DNA]</scope>
    <source>
        <strain evidence="1 2">2JSPR-7</strain>
    </source>
</reference>
<sequence length="100" mass="10799">MTPADHQRLADVLNATPARWMLTYDNEPAVRDLYPDRRVVAYEIPNSANRARLAVEYAVFSDDVSLPADLMLLPRSAGTLIDRAGATDCGAPAELLGSAA</sequence>
<accession>A0A4P6EPE3</accession>
<proteinExistence type="predicted"/>
<dbReference type="EMBL" id="CP035495">
    <property type="protein sequence ID" value="QAY64305.1"/>
    <property type="molecule type" value="Genomic_DNA"/>
</dbReference>
<dbReference type="RefSeq" id="WP_129205458.1">
    <property type="nucleotide sequence ID" value="NZ_CP035495.1"/>
</dbReference>
<dbReference type="KEGG" id="xyl:ET495_15060"/>
<dbReference type="Gene3D" id="3.40.50.150">
    <property type="entry name" value="Vaccinia Virus protein VP39"/>
    <property type="match status" value="1"/>
</dbReference>
<evidence type="ECO:0000313" key="1">
    <source>
        <dbReference type="EMBL" id="QAY64305.1"/>
    </source>
</evidence>